<comment type="caution">
    <text evidence="4">The sequence shown here is derived from an EMBL/GenBank/DDBJ whole genome shotgun (WGS) entry which is preliminary data.</text>
</comment>
<evidence type="ECO:0000256" key="1">
    <source>
        <dbReference type="ARBA" id="ARBA00022729"/>
    </source>
</evidence>
<gene>
    <name evidence="4" type="ORF">M0L44_05500</name>
</gene>
<feature type="domain" description="Bacterial Ig-like" evidence="3">
    <location>
        <begin position="250"/>
        <end position="345"/>
    </location>
</feature>
<dbReference type="InterPro" id="IPR013783">
    <property type="entry name" value="Ig-like_fold"/>
</dbReference>
<evidence type="ECO:0000313" key="5">
    <source>
        <dbReference type="Proteomes" id="UP001204851"/>
    </source>
</evidence>
<evidence type="ECO:0000313" key="4">
    <source>
        <dbReference type="EMBL" id="MCO5976180.1"/>
    </source>
</evidence>
<dbReference type="Gene3D" id="2.60.40.1220">
    <property type="match status" value="1"/>
</dbReference>
<feature type="region of interest" description="Disordered" evidence="2">
    <location>
        <begin position="246"/>
        <end position="278"/>
    </location>
</feature>
<dbReference type="Pfam" id="PF19077">
    <property type="entry name" value="Big_13"/>
    <property type="match status" value="1"/>
</dbReference>
<organism evidence="4 5">
    <name type="scientific">Ideonella oryzae</name>
    <dbReference type="NCBI Taxonomy" id="2937441"/>
    <lineage>
        <taxon>Bacteria</taxon>
        <taxon>Pseudomonadati</taxon>
        <taxon>Pseudomonadota</taxon>
        <taxon>Betaproteobacteria</taxon>
        <taxon>Burkholderiales</taxon>
        <taxon>Sphaerotilaceae</taxon>
        <taxon>Ideonella</taxon>
    </lineage>
</organism>
<feature type="non-terminal residue" evidence="4">
    <location>
        <position position="1"/>
    </location>
</feature>
<name>A0ABT1BIZ8_9BURK</name>
<reference evidence="4 5" key="1">
    <citation type="submission" date="2022-06" db="EMBL/GenBank/DDBJ databases">
        <title>Ideonella sp. NS12-5 Genome sequencing and assembly.</title>
        <authorList>
            <person name="Jung Y."/>
        </authorList>
    </citation>
    <scope>NUCLEOTIDE SEQUENCE [LARGE SCALE GENOMIC DNA]</scope>
    <source>
        <strain evidence="4 5">NS12-5</strain>
    </source>
</reference>
<evidence type="ECO:0000259" key="3">
    <source>
        <dbReference type="Pfam" id="PF19077"/>
    </source>
</evidence>
<feature type="compositionally biased region" description="Low complexity" evidence="2">
    <location>
        <begin position="265"/>
        <end position="278"/>
    </location>
</feature>
<keyword evidence="5" id="KW-1185">Reference proteome</keyword>
<dbReference type="Proteomes" id="UP001204851">
    <property type="component" value="Unassembled WGS sequence"/>
</dbReference>
<dbReference type="EMBL" id="JAMXMC010000003">
    <property type="protein sequence ID" value="MCO5976180.1"/>
    <property type="molecule type" value="Genomic_DNA"/>
</dbReference>
<dbReference type="Gene3D" id="2.60.40.10">
    <property type="entry name" value="Immunoglobulins"/>
    <property type="match status" value="4"/>
</dbReference>
<evidence type="ECO:0000256" key="2">
    <source>
        <dbReference type="SAM" id="MobiDB-lite"/>
    </source>
</evidence>
<dbReference type="RefSeq" id="WP_252768660.1">
    <property type="nucleotide sequence ID" value="NZ_JAMXMC010000003.1"/>
</dbReference>
<accession>A0ABT1BIZ8</accession>
<proteinExistence type="predicted"/>
<dbReference type="InterPro" id="IPR014755">
    <property type="entry name" value="Cu-Rt/internalin_Ig-like"/>
</dbReference>
<dbReference type="InterPro" id="IPR044016">
    <property type="entry name" value="Big_13"/>
</dbReference>
<protein>
    <submittedName>
        <fullName evidence="4">Ig-like domain-containing protein</fullName>
    </submittedName>
</protein>
<keyword evidence="1" id="KW-0732">Signal</keyword>
<sequence>FTPVEGSNTVYVRQTDAAGNVSAVSTAYTFTLDTAAPTQAVSGLDISADTGASATDFITKTASQTITGTLSGALASGEVLYGSVDNGAHWTDITSKVSGTAISWDGAALSGSSTILFKISDAAGNDSATSGNQAYVLDTAAPVQTVSGVDISADTGASATDFITKTASQTITGTLSGALAVGDILYGSVDNGAHWTDITSKLSGTAIHWDGATLSGSSAILFKITDAAGNDSATTGSQAYTLDTTAPSVPSAPDLVSASDSGISTTDNLTNDTTPTLGGTAEANSTVHVFDGATELGAVTADGSGNWSFTTGTLAGGTHSFTATATDAAGNDSAASSALSVSIDTTAPTLSSSSPADNATGVSASGNITLNFSEAVDQGTGNFVLHDITANSDTTISVGSSEVTGWGTSTLTINPTSDLTGGHSYAVHVDNTAVTDAAGNAYAGINDNTTVNFDVASSVNTSIVVFDLYSGVSSSHSNRTFQAGVSYTIYIRVDSNSATLLTDGSANNEHGETGTWGNWRGGQNLGSDDKIVLVGSGSPVLYAVGRSVNHFSLTSGPSGYMLNWKNANSAAASLRISTNIVMLHRETHGGHFANVTNLWSQPNHPASHINNGAALSAVYLTKMPTNVLHTQGLA</sequence>